<dbReference type="EMBL" id="JABEMA010000076">
    <property type="protein sequence ID" value="NNH22881.1"/>
    <property type="molecule type" value="Genomic_DNA"/>
</dbReference>
<sequence>MSEPTPDELRQQLLDAPLAGDDDVIGLTRRHAIKIAAVLDAYTRGNQQLYYDAVLDARNLLLAHAYDGQGATGIPTPADAGSRLNHWPWPT</sequence>
<dbReference type="Proteomes" id="UP000555552">
    <property type="component" value="Unassembled WGS sequence"/>
</dbReference>
<evidence type="ECO:0000313" key="3">
    <source>
        <dbReference type="Proteomes" id="UP000555552"/>
    </source>
</evidence>
<reference evidence="2 3" key="1">
    <citation type="submission" date="2020-05" db="EMBL/GenBank/DDBJ databases">
        <title>MicrobeNet Type strains.</title>
        <authorList>
            <person name="Nicholson A.C."/>
        </authorList>
    </citation>
    <scope>NUCLEOTIDE SEQUENCE [LARGE SCALE GENOMIC DNA]</scope>
    <source>
        <strain evidence="2 3">JCM 14547</strain>
    </source>
</reference>
<dbReference type="RefSeq" id="WP_171202712.1">
    <property type="nucleotide sequence ID" value="NZ_BAAANP010000015.1"/>
</dbReference>
<evidence type="ECO:0000256" key="1">
    <source>
        <dbReference type="SAM" id="MobiDB-lite"/>
    </source>
</evidence>
<keyword evidence="3" id="KW-1185">Reference proteome</keyword>
<accession>A0A849BJS8</accession>
<organism evidence="2 3">
    <name type="scientific">Pseudokineococcus marinus</name>
    <dbReference type="NCBI Taxonomy" id="351215"/>
    <lineage>
        <taxon>Bacteria</taxon>
        <taxon>Bacillati</taxon>
        <taxon>Actinomycetota</taxon>
        <taxon>Actinomycetes</taxon>
        <taxon>Kineosporiales</taxon>
        <taxon>Kineosporiaceae</taxon>
        <taxon>Pseudokineococcus</taxon>
    </lineage>
</organism>
<protein>
    <submittedName>
        <fullName evidence="2">Uncharacterized protein</fullName>
    </submittedName>
</protein>
<feature type="region of interest" description="Disordered" evidence="1">
    <location>
        <begin position="72"/>
        <end position="91"/>
    </location>
</feature>
<comment type="caution">
    <text evidence="2">The sequence shown here is derived from an EMBL/GenBank/DDBJ whole genome shotgun (WGS) entry which is preliminary data.</text>
</comment>
<dbReference type="AlphaFoldDB" id="A0A849BJS8"/>
<gene>
    <name evidence="2" type="ORF">HLB09_07200</name>
</gene>
<evidence type="ECO:0000313" key="2">
    <source>
        <dbReference type="EMBL" id="NNH22881.1"/>
    </source>
</evidence>
<name>A0A849BJS8_9ACTN</name>
<proteinExistence type="predicted"/>